<keyword evidence="2" id="KW-0472">Membrane</keyword>
<feature type="transmembrane region" description="Helical" evidence="2">
    <location>
        <begin position="82"/>
        <end position="101"/>
    </location>
</feature>
<feature type="transmembrane region" description="Helical" evidence="2">
    <location>
        <begin position="49"/>
        <end position="70"/>
    </location>
</feature>
<protein>
    <submittedName>
        <fullName evidence="3">Uncharacterized protein</fullName>
    </submittedName>
</protein>
<dbReference type="Proteomes" id="UP000615455">
    <property type="component" value="Unassembled WGS sequence"/>
</dbReference>
<keyword evidence="2" id="KW-0812">Transmembrane</keyword>
<keyword evidence="2" id="KW-1133">Transmembrane helix</keyword>
<gene>
    <name evidence="3" type="ORF">GCM10008018_29140</name>
</gene>
<evidence type="ECO:0000313" key="3">
    <source>
        <dbReference type="EMBL" id="GFZ81629.1"/>
    </source>
</evidence>
<proteinExistence type="predicted"/>
<comment type="caution">
    <text evidence="3">The sequence shown here is derived from an EMBL/GenBank/DDBJ whole genome shotgun (WGS) entry which is preliminary data.</text>
</comment>
<evidence type="ECO:0000256" key="2">
    <source>
        <dbReference type="SAM" id="Phobius"/>
    </source>
</evidence>
<organism evidence="3 4">
    <name type="scientific">Paenibacillus marchantiophytorum</name>
    <dbReference type="NCBI Taxonomy" id="1619310"/>
    <lineage>
        <taxon>Bacteria</taxon>
        <taxon>Bacillati</taxon>
        <taxon>Bacillota</taxon>
        <taxon>Bacilli</taxon>
        <taxon>Bacillales</taxon>
        <taxon>Paenibacillaceae</taxon>
        <taxon>Paenibacillus</taxon>
    </lineage>
</organism>
<dbReference type="EMBL" id="BMHE01000013">
    <property type="protein sequence ID" value="GFZ81629.1"/>
    <property type="molecule type" value="Genomic_DNA"/>
</dbReference>
<name>A0ABQ1EPR5_9BACL</name>
<accession>A0ABQ1EPR5</accession>
<feature type="region of interest" description="Disordered" evidence="1">
    <location>
        <begin position="1"/>
        <end position="25"/>
    </location>
</feature>
<reference evidence="4" key="1">
    <citation type="journal article" date="2019" name="Int. J. Syst. Evol. Microbiol.">
        <title>The Global Catalogue of Microorganisms (GCM) 10K type strain sequencing project: providing services to taxonomists for standard genome sequencing and annotation.</title>
        <authorList>
            <consortium name="The Broad Institute Genomics Platform"/>
            <consortium name="The Broad Institute Genome Sequencing Center for Infectious Disease"/>
            <person name="Wu L."/>
            <person name="Ma J."/>
        </authorList>
    </citation>
    <scope>NUCLEOTIDE SEQUENCE [LARGE SCALE GENOMIC DNA]</scope>
    <source>
        <strain evidence="4">CGMCC 1.15043</strain>
    </source>
</reference>
<feature type="compositionally biased region" description="Polar residues" evidence="1">
    <location>
        <begin position="13"/>
        <end position="25"/>
    </location>
</feature>
<keyword evidence="4" id="KW-1185">Reference proteome</keyword>
<evidence type="ECO:0000256" key="1">
    <source>
        <dbReference type="SAM" id="MobiDB-lite"/>
    </source>
</evidence>
<sequence length="106" mass="12321">MQDGQKPSDNRQVDPSSQKKSNESSRWSDIFGFGKLLDKLPLHKLSARMAYCMFFDLVILLFVLVLRSSGTQMNDFPNAWDLRFIMLTTVLIFLVGLCDVWKFKRK</sequence>
<evidence type="ECO:0000313" key="4">
    <source>
        <dbReference type="Proteomes" id="UP000615455"/>
    </source>
</evidence>
<feature type="compositionally biased region" description="Basic and acidic residues" evidence="1">
    <location>
        <begin position="1"/>
        <end position="12"/>
    </location>
</feature>